<proteinExistence type="predicted"/>
<sequence length="201" mass="22645">MSRRGHRQTRARRGNPLRRRSHLRRGDRTRHRGRRRRRAAPRRTSPKQPPPHRPCLTTTNPILTELRQRRMLPRGKQPQRGQGHLSAAARPAARAQLVCATTTPEREQRRRHQQAHLERGAAADVSRRGTPASGPATAATAQEAEGQQLEQQHRPEEDERRERVPAAAPAPARGSSGKGVDILADLDALQREVDALRGKMR</sequence>
<comment type="caution">
    <text evidence="1">The sequence shown here is derived from an EMBL/GenBank/DDBJ whole genome shotgun (WGS) entry which is preliminary data.</text>
</comment>
<dbReference type="Proteomes" id="UP001638806">
    <property type="component" value="Unassembled WGS sequence"/>
</dbReference>
<keyword evidence="2" id="KW-1185">Reference proteome</keyword>
<dbReference type="EMBL" id="JBGNUJ010000013">
    <property type="protein sequence ID" value="KAL3951747.1"/>
    <property type="molecule type" value="Genomic_DNA"/>
</dbReference>
<reference evidence="1" key="1">
    <citation type="submission" date="2024-12" db="EMBL/GenBank/DDBJ databases">
        <title>Comparative genomics and development of molecular markers within Purpureocillium lilacinum and among Purpureocillium species.</title>
        <authorList>
            <person name="Yeh Z.-Y."/>
            <person name="Ni N.-T."/>
            <person name="Lo P.-H."/>
            <person name="Mushyakhwo K."/>
            <person name="Lin C.-F."/>
            <person name="Nai Y.-S."/>
        </authorList>
    </citation>
    <scope>NUCLEOTIDE SEQUENCE</scope>
    <source>
        <strain evidence="1">NCHU-NPUST-175</strain>
    </source>
</reference>
<protein>
    <submittedName>
        <fullName evidence="1">Uncharacterized protein</fullName>
    </submittedName>
</protein>
<gene>
    <name evidence="1" type="ORF">ACCO45_013464</name>
</gene>
<evidence type="ECO:0000313" key="1">
    <source>
        <dbReference type="EMBL" id="KAL3951747.1"/>
    </source>
</evidence>
<name>A0ACC4D6P3_PURLI</name>
<organism evidence="1 2">
    <name type="scientific">Purpureocillium lilacinum</name>
    <name type="common">Paecilomyces lilacinus</name>
    <dbReference type="NCBI Taxonomy" id="33203"/>
    <lineage>
        <taxon>Eukaryota</taxon>
        <taxon>Fungi</taxon>
        <taxon>Dikarya</taxon>
        <taxon>Ascomycota</taxon>
        <taxon>Pezizomycotina</taxon>
        <taxon>Sordariomycetes</taxon>
        <taxon>Hypocreomycetidae</taxon>
        <taxon>Hypocreales</taxon>
        <taxon>Ophiocordycipitaceae</taxon>
        <taxon>Purpureocillium</taxon>
    </lineage>
</organism>
<accession>A0ACC4D6P3</accession>
<evidence type="ECO:0000313" key="2">
    <source>
        <dbReference type="Proteomes" id="UP001638806"/>
    </source>
</evidence>